<evidence type="ECO:0000256" key="5">
    <source>
        <dbReference type="ARBA" id="ARBA00022840"/>
    </source>
</evidence>
<proteinExistence type="inferred from homology"/>
<evidence type="ECO:0000256" key="1">
    <source>
        <dbReference type="ARBA" id="ARBA00004651"/>
    </source>
</evidence>
<evidence type="ECO:0000259" key="14">
    <source>
        <dbReference type="PROSITE" id="PS50929"/>
    </source>
</evidence>
<sequence>MTDRKDAVDSEETNVSMMEMFKFVFSKVLKKRGILVVNVVVLIFITGLQFVLPQITQNIIDKVIPQGNMQYLLESIGVLMLSAVLLGVLNYFSTYYMSIMSQGAIYELRTDLYDYILGLDTHFFESSKTGDLMVRLTNDISNLQSLISANMLSMVGGMFTFVGVYIFIFIVNWQMALAVTITFPLMFLIYRIFRSRIHNAFRKARLSQAQMSNQMQNTLTEISLIKSYTSEQIEEDRFAGLADKNRNNLIQAAQNQAMFSPLISFVNYLGTAIVLLLGSYFVINKDLMVGQMVAYITYVGMLQDPIRSFAMLLNQLQQSLVSYGRITEILKLEPAIKQSQNAVEFPELKKGVKIDNVSFSYDETHKESVHDATLHGVSFDIEYGKMTALVGHSGSGKTTITKLIDRLYDIQSGDILFDDVPIKKLNIQSLRKNISIVSQDIFMVDGTIKDNIVYGKPNATDDQVWQVAKLANIDEFIKTLPNGMDTQIGERGIKLSGGQKQRVSIARALLKDAQIVIMDEATASLDNESEKAIQHAMSTLLQERTSLVIAHRLSTIHNADKIVVLDDGKVVEQGTHDELIKKNGDYAKLYNAQFE</sequence>
<evidence type="ECO:0000256" key="10">
    <source>
        <dbReference type="ARBA" id="ARBA00061674"/>
    </source>
</evidence>
<evidence type="ECO:0000256" key="9">
    <source>
        <dbReference type="ARBA" id="ARBA00059943"/>
    </source>
</evidence>
<gene>
    <name evidence="15" type="ORF">PL11_010090</name>
</gene>
<keyword evidence="6 12" id="KW-1133">Transmembrane helix</keyword>
<dbReference type="InterPro" id="IPR003593">
    <property type="entry name" value="AAA+_ATPase"/>
</dbReference>
<comment type="catalytic activity">
    <reaction evidence="8">
        <text>ATP + H2O + xenobioticSide 1 = ADP + phosphate + xenobioticSide 2.</text>
        <dbReference type="EC" id="7.6.2.2"/>
    </reaction>
</comment>
<evidence type="ECO:0000256" key="6">
    <source>
        <dbReference type="ARBA" id="ARBA00022989"/>
    </source>
</evidence>
<evidence type="ECO:0000256" key="4">
    <source>
        <dbReference type="ARBA" id="ARBA00022741"/>
    </source>
</evidence>
<dbReference type="GO" id="GO:0005524">
    <property type="term" value="F:ATP binding"/>
    <property type="evidence" value="ECO:0007669"/>
    <property type="project" value="UniProtKB-KW"/>
</dbReference>
<dbReference type="OrthoDB" id="9770415at2"/>
<feature type="domain" description="ABC transporter" evidence="13">
    <location>
        <begin position="352"/>
        <end position="592"/>
    </location>
</feature>
<feature type="transmembrane region" description="Helical" evidence="12">
    <location>
        <begin position="33"/>
        <end position="52"/>
    </location>
</feature>
<feature type="transmembrane region" description="Helical" evidence="12">
    <location>
        <begin position="72"/>
        <end position="92"/>
    </location>
</feature>
<dbReference type="CDD" id="cd07346">
    <property type="entry name" value="ABC_6TM_exporters"/>
    <property type="match status" value="1"/>
</dbReference>
<feature type="transmembrane region" description="Helical" evidence="12">
    <location>
        <begin position="151"/>
        <end position="170"/>
    </location>
</feature>
<organism evidence="15 16">
    <name type="scientific">Lentilactobacillus curieae</name>
    <dbReference type="NCBI Taxonomy" id="1138822"/>
    <lineage>
        <taxon>Bacteria</taxon>
        <taxon>Bacillati</taxon>
        <taxon>Bacillota</taxon>
        <taxon>Bacilli</taxon>
        <taxon>Lactobacillales</taxon>
        <taxon>Lactobacillaceae</taxon>
        <taxon>Lentilactobacillus</taxon>
    </lineage>
</organism>
<dbReference type="GO" id="GO:0008559">
    <property type="term" value="F:ABC-type xenobiotic transporter activity"/>
    <property type="evidence" value="ECO:0007669"/>
    <property type="project" value="UniProtKB-EC"/>
</dbReference>
<dbReference type="Gene3D" id="1.20.1560.10">
    <property type="entry name" value="ABC transporter type 1, transmembrane domain"/>
    <property type="match status" value="1"/>
</dbReference>
<protein>
    <recommendedName>
        <fullName evidence="11">Multidrug resistance ABC transporter ATP-binding and permease protein</fullName>
        <ecNumber evidence="2">7.6.2.2</ecNumber>
    </recommendedName>
</protein>
<dbReference type="AlphaFoldDB" id="A0A1S6QKX6"/>
<accession>A0A1S6QKX6</accession>
<dbReference type="PROSITE" id="PS50893">
    <property type="entry name" value="ABC_TRANSPORTER_2"/>
    <property type="match status" value="1"/>
</dbReference>
<dbReference type="SUPFAM" id="SSF90123">
    <property type="entry name" value="ABC transporter transmembrane region"/>
    <property type="match status" value="1"/>
</dbReference>
<dbReference type="GO" id="GO:0015421">
    <property type="term" value="F:ABC-type oligopeptide transporter activity"/>
    <property type="evidence" value="ECO:0007669"/>
    <property type="project" value="TreeGrafter"/>
</dbReference>
<comment type="similarity">
    <text evidence="10">Belongs to the ABC transporter superfamily. Multidrug exporter LmrA (TC 3.A.1.117.1) family.</text>
</comment>
<dbReference type="PANTHER" id="PTHR43394:SF1">
    <property type="entry name" value="ATP-BINDING CASSETTE SUB-FAMILY B MEMBER 10, MITOCHONDRIAL"/>
    <property type="match status" value="1"/>
</dbReference>
<feature type="transmembrane region" description="Helical" evidence="12">
    <location>
        <begin position="265"/>
        <end position="283"/>
    </location>
</feature>
<reference evidence="15 16" key="1">
    <citation type="journal article" date="2015" name="Genome Announc.">
        <title>Genome Sequence of Lactobacillus curieae CCTCC M 2011381T, a Novel Producer of Gamma-aminobutyric Acid.</title>
        <authorList>
            <person name="Wang Y."/>
            <person name="Wang Y."/>
            <person name="Lang C."/>
            <person name="Wei D."/>
            <person name="Xu P."/>
            <person name="Xie J."/>
        </authorList>
    </citation>
    <scope>NUCLEOTIDE SEQUENCE [LARGE SCALE GENOMIC DNA]</scope>
    <source>
        <strain evidence="15 16">CCTCC M 2011381</strain>
    </source>
</reference>
<dbReference type="Pfam" id="PF00005">
    <property type="entry name" value="ABC_tran"/>
    <property type="match status" value="1"/>
</dbReference>
<dbReference type="Gene3D" id="3.40.50.300">
    <property type="entry name" value="P-loop containing nucleotide triphosphate hydrolases"/>
    <property type="match status" value="1"/>
</dbReference>
<dbReference type="SUPFAM" id="SSF52540">
    <property type="entry name" value="P-loop containing nucleoside triphosphate hydrolases"/>
    <property type="match status" value="1"/>
</dbReference>
<dbReference type="PROSITE" id="PS00211">
    <property type="entry name" value="ABC_TRANSPORTER_1"/>
    <property type="match status" value="1"/>
</dbReference>
<evidence type="ECO:0000256" key="12">
    <source>
        <dbReference type="SAM" id="Phobius"/>
    </source>
</evidence>
<feature type="domain" description="ABC transmembrane type-1" evidence="14">
    <location>
        <begin position="39"/>
        <end position="318"/>
    </location>
</feature>
<evidence type="ECO:0000256" key="8">
    <source>
        <dbReference type="ARBA" id="ARBA00034018"/>
    </source>
</evidence>
<keyword evidence="3 12" id="KW-0812">Transmembrane</keyword>
<keyword evidence="16" id="KW-1185">Reference proteome</keyword>
<dbReference type="PANTHER" id="PTHR43394">
    <property type="entry name" value="ATP-DEPENDENT PERMEASE MDL1, MITOCHONDRIAL"/>
    <property type="match status" value="1"/>
</dbReference>
<name>A0A1S6QKX6_9LACO</name>
<feature type="transmembrane region" description="Helical" evidence="12">
    <location>
        <begin position="176"/>
        <end position="193"/>
    </location>
</feature>
<dbReference type="InterPro" id="IPR017871">
    <property type="entry name" value="ABC_transporter-like_CS"/>
</dbReference>
<dbReference type="InterPro" id="IPR027417">
    <property type="entry name" value="P-loop_NTPase"/>
</dbReference>
<evidence type="ECO:0000256" key="2">
    <source>
        <dbReference type="ARBA" id="ARBA00012191"/>
    </source>
</evidence>
<dbReference type="GO" id="GO:0005886">
    <property type="term" value="C:plasma membrane"/>
    <property type="evidence" value="ECO:0007669"/>
    <property type="project" value="UniProtKB-SubCell"/>
</dbReference>
<dbReference type="InterPro" id="IPR039421">
    <property type="entry name" value="Type_1_exporter"/>
</dbReference>
<keyword evidence="7 12" id="KW-0472">Membrane</keyword>
<dbReference type="SMART" id="SM00382">
    <property type="entry name" value="AAA"/>
    <property type="match status" value="1"/>
</dbReference>
<keyword evidence="5 15" id="KW-0067">ATP-binding</keyword>
<dbReference type="PROSITE" id="PS50929">
    <property type="entry name" value="ABC_TM1F"/>
    <property type="match status" value="1"/>
</dbReference>
<dbReference type="FunFam" id="3.40.50.300:FF:000218">
    <property type="entry name" value="Multidrug ABC transporter ATP-binding protein"/>
    <property type="match status" value="1"/>
</dbReference>
<keyword evidence="4" id="KW-0547">Nucleotide-binding</keyword>
<dbReference type="InterPro" id="IPR003439">
    <property type="entry name" value="ABC_transporter-like_ATP-bd"/>
</dbReference>
<evidence type="ECO:0000313" key="16">
    <source>
        <dbReference type="Proteomes" id="UP000030361"/>
    </source>
</evidence>
<dbReference type="KEGG" id="lcu:PL11_010090"/>
<dbReference type="RefSeq" id="WP_035166890.1">
    <property type="nucleotide sequence ID" value="NZ_CP018906.1"/>
</dbReference>
<dbReference type="EMBL" id="CP018906">
    <property type="protein sequence ID" value="AQW22256.1"/>
    <property type="molecule type" value="Genomic_DNA"/>
</dbReference>
<dbReference type="Pfam" id="PF00664">
    <property type="entry name" value="ABC_membrane"/>
    <property type="match status" value="1"/>
</dbReference>
<dbReference type="Proteomes" id="UP000030361">
    <property type="component" value="Chromosome"/>
</dbReference>
<comment type="function">
    <text evidence="9">Efflux transporter for a variety of amphiphilic cationic compounds, including antibiotics.</text>
</comment>
<dbReference type="eggNOG" id="COG1132">
    <property type="taxonomic scope" value="Bacteria"/>
</dbReference>
<evidence type="ECO:0000256" key="3">
    <source>
        <dbReference type="ARBA" id="ARBA00022692"/>
    </source>
</evidence>
<dbReference type="EC" id="7.6.2.2" evidence="2"/>
<dbReference type="InterPro" id="IPR036640">
    <property type="entry name" value="ABC1_TM_sf"/>
</dbReference>
<evidence type="ECO:0000256" key="7">
    <source>
        <dbReference type="ARBA" id="ARBA00023136"/>
    </source>
</evidence>
<comment type="subcellular location">
    <subcellularLocation>
        <location evidence="1">Cell membrane</location>
        <topology evidence="1">Multi-pass membrane protein</topology>
    </subcellularLocation>
</comment>
<dbReference type="GO" id="GO:0016887">
    <property type="term" value="F:ATP hydrolysis activity"/>
    <property type="evidence" value="ECO:0007669"/>
    <property type="project" value="InterPro"/>
</dbReference>
<evidence type="ECO:0000313" key="15">
    <source>
        <dbReference type="EMBL" id="AQW22256.1"/>
    </source>
</evidence>
<evidence type="ECO:0000259" key="13">
    <source>
        <dbReference type="PROSITE" id="PS50893"/>
    </source>
</evidence>
<evidence type="ECO:0000256" key="11">
    <source>
        <dbReference type="ARBA" id="ARBA00072598"/>
    </source>
</evidence>
<dbReference type="InterPro" id="IPR011527">
    <property type="entry name" value="ABC1_TM_dom"/>
</dbReference>